<evidence type="ECO:0000256" key="5">
    <source>
        <dbReference type="ARBA" id="ARBA00022741"/>
    </source>
</evidence>
<dbReference type="GO" id="GO:0005829">
    <property type="term" value="C:cytosol"/>
    <property type="evidence" value="ECO:0007669"/>
    <property type="project" value="TreeGrafter"/>
</dbReference>
<dbReference type="SUPFAM" id="SSF53613">
    <property type="entry name" value="Ribokinase-like"/>
    <property type="match status" value="1"/>
</dbReference>
<evidence type="ECO:0000256" key="12">
    <source>
        <dbReference type="ARBA" id="ARBA00042531"/>
    </source>
</evidence>
<dbReference type="Proteomes" id="UP000287857">
    <property type="component" value="Unassembled WGS sequence"/>
</dbReference>
<keyword evidence="16" id="KW-1185">Reference proteome</keyword>
<name>A0A429ZXU9_9ENTE</name>
<dbReference type="AlphaFoldDB" id="A0A429ZXU9"/>
<comment type="similarity">
    <text evidence="1">Belongs to the ThiD family.</text>
</comment>
<protein>
    <recommendedName>
        <fullName evidence="2">pyridoxal kinase</fullName>
        <ecNumber evidence="2">2.7.1.35</ecNumber>
    </recommendedName>
    <alternativeName>
        <fullName evidence="10">PN/PL/PM kinase</fullName>
    </alternativeName>
    <alternativeName>
        <fullName evidence="11">Pyridoxal kinase</fullName>
    </alternativeName>
    <alternativeName>
        <fullName evidence="9">Pyridoxamine kinase</fullName>
    </alternativeName>
    <alternativeName>
        <fullName evidence="12">Vitamin B6 kinase</fullName>
    </alternativeName>
</protein>
<dbReference type="InterPro" id="IPR029056">
    <property type="entry name" value="Ribokinase-like"/>
</dbReference>
<accession>A0A429ZXU9</accession>
<evidence type="ECO:0000313" key="16">
    <source>
        <dbReference type="Proteomes" id="UP000287857"/>
    </source>
</evidence>
<dbReference type="PANTHER" id="PTHR20858">
    <property type="entry name" value="PHOSPHOMETHYLPYRIMIDINE KINASE"/>
    <property type="match status" value="1"/>
</dbReference>
<dbReference type="GO" id="GO:0008902">
    <property type="term" value="F:hydroxymethylpyrimidine kinase activity"/>
    <property type="evidence" value="ECO:0007669"/>
    <property type="project" value="TreeGrafter"/>
</dbReference>
<proteinExistence type="inferred from homology"/>
<evidence type="ECO:0000256" key="2">
    <source>
        <dbReference type="ARBA" id="ARBA00012104"/>
    </source>
</evidence>
<dbReference type="GO" id="GO:0005524">
    <property type="term" value="F:ATP binding"/>
    <property type="evidence" value="ECO:0007669"/>
    <property type="project" value="UniProtKB-KW"/>
</dbReference>
<dbReference type="EC" id="2.7.1.35" evidence="2"/>
<feature type="domain" description="Pyridoxamine kinase/Phosphomethylpyrimidine kinase" evidence="14">
    <location>
        <begin position="13"/>
        <end position="255"/>
    </location>
</feature>
<dbReference type="InterPro" id="IPR013749">
    <property type="entry name" value="PM/HMP-P_kinase-1"/>
</dbReference>
<dbReference type="Gene3D" id="3.40.1190.20">
    <property type="match status" value="1"/>
</dbReference>
<keyword evidence="7" id="KW-0067">ATP-binding</keyword>
<keyword evidence="6" id="KW-0418">Kinase</keyword>
<dbReference type="GO" id="GO:0008478">
    <property type="term" value="F:pyridoxal kinase activity"/>
    <property type="evidence" value="ECO:0007669"/>
    <property type="project" value="UniProtKB-EC"/>
</dbReference>
<dbReference type="EMBL" id="NGJS01000008">
    <property type="protein sequence ID" value="RST98732.1"/>
    <property type="molecule type" value="Genomic_DNA"/>
</dbReference>
<evidence type="ECO:0000313" key="15">
    <source>
        <dbReference type="EMBL" id="RST98732.1"/>
    </source>
</evidence>
<dbReference type="RefSeq" id="WP_125983969.1">
    <property type="nucleotide sequence ID" value="NZ_NGJS01000008.1"/>
</dbReference>
<evidence type="ECO:0000256" key="6">
    <source>
        <dbReference type="ARBA" id="ARBA00022777"/>
    </source>
</evidence>
<evidence type="ECO:0000256" key="3">
    <source>
        <dbReference type="ARBA" id="ARBA00022679"/>
    </source>
</evidence>
<evidence type="ECO:0000256" key="4">
    <source>
        <dbReference type="ARBA" id="ARBA00022723"/>
    </source>
</evidence>
<evidence type="ECO:0000259" key="14">
    <source>
        <dbReference type="Pfam" id="PF08543"/>
    </source>
</evidence>
<keyword evidence="5" id="KW-0547">Nucleotide-binding</keyword>
<evidence type="ECO:0000256" key="13">
    <source>
        <dbReference type="ARBA" id="ARBA00049293"/>
    </source>
</evidence>
<comment type="caution">
    <text evidence="15">The sequence shown here is derived from an EMBL/GenBank/DDBJ whole genome shotgun (WGS) entry which is preliminary data.</text>
</comment>
<keyword evidence="3" id="KW-0808">Transferase</keyword>
<dbReference type="GO" id="GO:0009228">
    <property type="term" value="P:thiamine biosynthetic process"/>
    <property type="evidence" value="ECO:0007669"/>
    <property type="project" value="InterPro"/>
</dbReference>
<evidence type="ECO:0000256" key="10">
    <source>
        <dbReference type="ARBA" id="ARBA00042348"/>
    </source>
</evidence>
<evidence type="ECO:0000256" key="1">
    <source>
        <dbReference type="ARBA" id="ARBA00009879"/>
    </source>
</evidence>
<dbReference type="GO" id="GO:0046872">
    <property type="term" value="F:metal ion binding"/>
    <property type="evidence" value="ECO:0007669"/>
    <property type="project" value="UniProtKB-KW"/>
</dbReference>
<keyword evidence="4" id="KW-0479">Metal-binding</keyword>
<dbReference type="CDD" id="cd01169">
    <property type="entry name" value="HMPP_kinase"/>
    <property type="match status" value="1"/>
</dbReference>
<dbReference type="Pfam" id="PF08543">
    <property type="entry name" value="Phos_pyr_kin"/>
    <property type="match status" value="1"/>
</dbReference>
<dbReference type="GO" id="GO:0008972">
    <property type="term" value="F:phosphomethylpyrimidine kinase activity"/>
    <property type="evidence" value="ECO:0007669"/>
    <property type="project" value="InterPro"/>
</dbReference>
<gene>
    <name evidence="15" type="ORF">CBF37_06695</name>
</gene>
<evidence type="ECO:0000256" key="7">
    <source>
        <dbReference type="ARBA" id="ARBA00022840"/>
    </source>
</evidence>
<dbReference type="PANTHER" id="PTHR20858:SF19">
    <property type="entry name" value="PYRIDOXINE KINASE"/>
    <property type="match status" value="1"/>
</dbReference>
<dbReference type="InterPro" id="IPR004399">
    <property type="entry name" value="HMP/HMP-P_kinase_dom"/>
</dbReference>
<reference evidence="15 16" key="1">
    <citation type="submission" date="2017-05" db="EMBL/GenBank/DDBJ databases">
        <title>Vagococcus spp. assemblies.</title>
        <authorList>
            <person name="Gulvik C.A."/>
        </authorList>
    </citation>
    <scope>NUCLEOTIDE SEQUENCE [LARGE SCALE GENOMIC DNA]</scope>
    <source>
        <strain evidence="15 16">SS1995</strain>
    </source>
</reference>
<sequence>MVSKTGLIIAGSDTLSGGGLQTDIRTFETKRLNSCNILTCIATVNQSNETIAIHDLSPELIKKQWDDIKRLPIDVLKIGMLANLEIAVKVKKIMESCSGIPIVIDPVLALKESGYGMSDEIVAFFYRELLPIAFVTTPNLKEAEMLARMSINNKKDMEQAAIVIKASSVEYVVIKGGHRLPGTEATDLIYNGKTFNYLTTPKLQTTQTNGAGCTFASAIAANIANELPVIVAVTEAKQFVYQAIKNGFPLLSDLGNVWVKL</sequence>
<evidence type="ECO:0000256" key="11">
    <source>
        <dbReference type="ARBA" id="ARBA00042396"/>
    </source>
</evidence>
<comment type="catalytic activity">
    <reaction evidence="13">
        <text>pyridoxal + ATP = pyridoxal 5'-phosphate + ADP + H(+)</text>
        <dbReference type="Rhea" id="RHEA:10224"/>
        <dbReference type="ChEBI" id="CHEBI:15378"/>
        <dbReference type="ChEBI" id="CHEBI:17310"/>
        <dbReference type="ChEBI" id="CHEBI:30616"/>
        <dbReference type="ChEBI" id="CHEBI:456216"/>
        <dbReference type="ChEBI" id="CHEBI:597326"/>
        <dbReference type="EC" id="2.7.1.35"/>
    </reaction>
</comment>
<dbReference type="OrthoDB" id="9810880at2"/>
<keyword evidence="8" id="KW-0460">Magnesium</keyword>
<organism evidence="15 16">
    <name type="scientific">Vagococcus vulneris</name>
    <dbReference type="NCBI Taxonomy" id="1977869"/>
    <lineage>
        <taxon>Bacteria</taxon>
        <taxon>Bacillati</taxon>
        <taxon>Bacillota</taxon>
        <taxon>Bacilli</taxon>
        <taxon>Lactobacillales</taxon>
        <taxon>Enterococcaceae</taxon>
        <taxon>Vagococcus</taxon>
    </lineage>
</organism>
<evidence type="ECO:0000256" key="8">
    <source>
        <dbReference type="ARBA" id="ARBA00022842"/>
    </source>
</evidence>
<evidence type="ECO:0000256" key="9">
    <source>
        <dbReference type="ARBA" id="ARBA00042307"/>
    </source>
</evidence>